<keyword evidence="5" id="KW-0812">Transmembrane</keyword>
<keyword evidence="5" id="KW-1133">Transmembrane helix</keyword>
<dbReference type="PANTHER" id="PTHR43390:SF1">
    <property type="entry name" value="CHLOROPLAST PROCESSING PEPTIDASE"/>
    <property type="match status" value="1"/>
</dbReference>
<evidence type="ECO:0000256" key="2">
    <source>
        <dbReference type="ARBA" id="ARBA00009370"/>
    </source>
</evidence>
<organism evidence="7">
    <name type="scientific">freshwater metagenome</name>
    <dbReference type="NCBI Taxonomy" id="449393"/>
    <lineage>
        <taxon>unclassified sequences</taxon>
        <taxon>metagenomes</taxon>
        <taxon>ecological metagenomes</taxon>
    </lineage>
</organism>
<evidence type="ECO:0000256" key="4">
    <source>
        <dbReference type="ARBA" id="ARBA00022801"/>
    </source>
</evidence>
<dbReference type="InterPro" id="IPR019533">
    <property type="entry name" value="Peptidase_S26"/>
</dbReference>
<feature type="domain" description="Peptidase S26" evidence="6">
    <location>
        <begin position="12"/>
        <end position="203"/>
    </location>
</feature>
<dbReference type="NCBIfam" id="TIGR02227">
    <property type="entry name" value="sigpep_I_bact"/>
    <property type="match status" value="1"/>
</dbReference>
<reference evidence="7" key="1">
    <citation type="submission" date="2020-05" db="EMBL/GenBank/DDBJ databases">
        <authorList>
            <person name="Chiriac C."/>
            <person name="Salcher M."/>
            <person name="Ghai R."/>
            <person name="Kavagutti S V."/>
        </authorList>
    </citation>
    <scope>NUCLEOTIDE SEQUENCE</scope>
</reference>
<dbReference type="PROSITE" id="PS00761">
    <property type="entry name" value="SPASE_I_3"/>
    <property type="match status" value="1"/>
</dbReference>
<feature type="transmembrane region" description="Helical" evidence="5">
    <location>
        <begin position="12"/>
        <end position="31"/>
    </location>
</feature>
<keyword evidence="5" id="KW-0472">Membrane</keyword>
<dbReference type="PANTHER" id="PTHR43390">
    <property type="entry name" value="SIGNAL PEPTIDASE I"/>
    <property type="match status" value="1"/>
</dbReference>
<gene>
    <name evidence="7" type="ORF">UFOPK2809_00687</name>
</gene>
<evidence type="ECO:0000256" key="1">
    <source>
        <dbReference type="ARBA" id="ARBA00000677"/>
    </source>
</evidence>
<evidence type="ECO:0000259" key="6">
    <source>
        <dbReference type="Pfam" id="PF10502"/>
    </source>
</evidence>
<dbReference type="GO" id="GO:0016020">
    <property type="term" value="C:membrane"/>
    <property type="evidence" value="ECO:0007669"/>
    <property type="project" value="InterPro"/>
</dbReference>
<comment type="catalytic activity">
    <reaction evidence="1">
        <text>Cleavage of hydrophobic, N-terminal signal or leader sequences from secreted and periplasmic proteins.</text>
        <dbReference type="EC" id="3.4.21.89"/>
    </reaction>
</comment>
<dbReference type="Pfam" id="PF10502">
    <property type="entry name" value="Peptidase_S26"/>
    <property type="match status" value="1"/>
</dbReference>
<dbReference type="Gene3D" id="2.10.109.10">
    <property type="entry name" value="Umud Fragment, subunit A"/>
    <property type="match status" value="1"/>
</dbReference>
<dbReference type="CDD" id="cd06530">
    <property type="entry name" value="S26_SPase_I"/>
    <property type="match status" value="1"/>
</dbReference>
<dbReference type="EC" id="3.4.21.89" evidence="3"/>
<proteinExistence type="inferred from homology"/>
<dbReference type="GO" id="GO:0006465">
    <property type="term" value="P:signal peptide processing"/>
    <property type="evidence" value="ECO:0007669"/>
    <property type="project" value="InterPro"/>
</dbReference>
<dbReference type="SUPFAM" id="SSF51306">
    <property type="entry name" value="LexA/Signal peptidase"/>
    <property type="match status" value="1"/>
</dbReference>
<evidence type="ECO:0000256" key="3">
    <source>
        <dbReference type="ARBA" id="ARBA00013208"/>
    </source>
</evidence>
<accession>A0A6J6TIB6</accession>
<dbReference type="PRINTS" id="PR00727">
    <property type="entry name" value="LEADERPTASE"/>
</dbReference>
<dbReference type="GO" id="GO:0004252">
    <property type="term" value="F:serine-type endopeptidase activity"/>
    <property type="evidence" value="ECO:0007669"/>
    <property type="project" value="InterPro"/>
</dbReference>
<dbReference type="InterPro" id="IPR019758">
    <property type="entry name" value="Pept_S26A_signal_pept_1_CS"/>
</dbReference>
<evidence type="ECO:0000313" key="7">
    <source>
        <dbReference type="EMBL" id="CAB4746848.1"/>
    </source>
</evidence>
<sequence>MAKSRREAWWDLPLTFIIAFGVVLLLTTFVARPFSIPSGSMEDTLQVGDRVLVNKVTYRLRPIERGDVVVFDGTDSFVAAGEVPQRGPITGALSWLGQSVGVVPPDSTDFVKRVIGLAGDHVVCCDAEGRITVNDVPLEEDTYIFPGDVPSDMNFDVIVPEAKLWVMGDHRSNSADSRYHLGDPGGGMVPQSRVVGRVMNVIWPLGRLQSIPIPETFARIPAPIMGE</sequence>
<protein>
    <recommendedName>
        <fullName evidence="3">signal peptidase I</fullName>
        <ecNumber evidence="3">3.4.21.89</ecNumber>
    </recommendedName>
</protein>
<evidence type="ECO:0000256" key="5">
    <source>
        <dbReference type="SAM" id="Phobius"/>
    </source>
</evidence>
<dbReference type="EMBL" id="CAEZZA010000076">
    <property type="protein sequence ID" value="CAB4746848.1"/>
    <property type="molecule type" value="Genomic_DNA"/>
</dbReference>
<dbReference type="InterPro" id="IPR000223">
    <property type="entry name" value="Pept_S26A_signal_pept_1"/>
</dbReference>
<dbReference type="GO" id="GO:0009003">
    <property type="term" value="F:signal peptidase activity"/>
    <property type="evidence" value="ECO:0007669"/>
    <property type="project" value="UniProtKB-EC"/>
</dbReference>
<dbReference type="InterPro" id="IPR036286">
    <property type="entry name" value="LexA/Signal_pep-like_sf"/>
</dbReference>
<comment type="similarity">
    <text evidence="2">Belongs to the peptidase S26 family.</text>
</comment>
<name>A0A6J6TIB6_9ZZZZ</name>
<dbReference type="AlphaFoldDB" id="A0A6J6TIB6"/>
<keyword evidence="4" id="KW-0378">Hydrolase</keyword>